<keyword evidence="5" id="KW-1185">Reference proteome</keyword>
<feature type="domain" description="Thioesterase" evidence="3">
    <location>
        <begin position="27"/>
        <end position="106"/>
    </location>
</feature>
<dbReference type="Proteomes" id="UP001156905">
    <property type="component" value="Unassembled WGS sequence"/>
</dbReference>
<keyword evidence="2" id="KW-0378">Hydrolase</keyword>
<dbReference type="Gene3D" id="3.10.129.10">
    <property type="entry name" value="Hotdog Thioesterase"/>
    <property type="match status" value="1"/>
</dbReference>
<dbReference type="EMBL" id="BSOW01000001">
    <property type="protein sequence ID" value="GLR83629.1"/>
    <property type="molecule type" value="Genomic_DNA"/>
</dbReference>
<dbReference type="InterPro" id="IPR029069">
    <property type="entry name" value="HotDog_dom_sf"/>
</dbReference>
<evidence type="ECO:0000259" key="3">
    <source>
        <dbReference type="Pfam" id="PF03061"/>
    </source>
</evidence>
<comment type="similarity">
    <text evidence="1">Belongs to the thioesterase PaaI family.</text>
</comment>
<organism evidence="4 5">
    <name type="scientific">Bradyrhizobium iriomotense</name>
    <dbReference type="NCBI Taxonomy" id="441950"/>
    <lineage>
        <taxon>Bacteria</taxon>
        <taxon>Pseudomonadati</taxon>
        <taxon>Pseudomonadota</taxon>
        <taxon>Alphaproteobacteria</taxon>
        <taxon>Hyphomicrobiales</taxon>
        <taxon>Nitrobacteraceae</taxon>
        <taxon>Bradyrhizobium</taxon>
    </lineage>
</organism>
<protein>
    <recommendedName>
        <fullName evidence="3">Thioesterase domain-containing protein</fullName>
    </recommendedName>
</protein>
<dbReference type="SUPFAM" id="SSF54637">
    <property type="entry name" value="Thioesterase/thiol ester dehydrase-isomerase"/>
    <property type="match status" value="1"/>
</dbReference>
<evidence type="ECO:0000313" key="4">
    <source>
        <dbReference type="EMBL" id="GLR83629.1"/>
    </source>
</evidence>
<gene>
    <name evidence="4" type="ORF">GCM10007857_03390</name>
</gene>
<dbReference type="PANTHER" id="PTHR21660:SF1">
    <property type="entry name" value="ACYL-COENZYME A THIOESTERASE 13"/>
    <property type="match status" value="1"/>
</dbReference>
<dbReference type="Pfam" id="PF03061">
    <property type="entry name" value="4HBT"/>
    <property type="match status" value="1"/>
</dbReference>
<dbReference type="InterPro" id="IPR039298">
    <property type="entry name" value="ACOT13"/>
</dbReference>
<dbReference type="NCBIfam" id="TIGR00369">
    <property type="entry name" value="unchar_dom_1"/>
    <property type="match status" value="1"/>
</dbReference>
<evidence type="ECO:0000313" key="5">
    <source>
        <dbReference type="Proteomes" id="UP001156905"/>
    </source>
</evidence>
<name>A0ABQ6ART7_9BRAD</name>
<reference evidence="5" key="1">
    <citation type="journal article" date="2019" name="Int. J. Syst. Evol. Microbiol.">
        <title>The Global Catalogue of Microorganisms (GCM) 10K type strain sequencing project: providing services to taxonomists for standard genome sequencing and annotation.</title>
        <authorList>
            <consortium name="The Broad Institute Genomics Platform"/>
            <consortium name="The Broad Institute Genome Sequencing Center for Infectious Disease"/>
            <person name="Wu L."/>
            <person name="Ma J."/>
        </authorList>
    </citation>
    <scope>NUCLEOTIDE SEQUENCE [LARGE SCALE GENOMIC DNA]</scope>
    <source>
        <strain evidence="5">NBRC 102520</strain>
    </source>
</reference>
<comment type="caution">
    <text evidence="4">The sequence shown here is derived from an EMBL/GenBank/DDBJ whole genome shotgun (WGS) entry which is preliminary data.</text>
</comment>
<dbReference type="CDD" id="cd03443">
    <property type="entry name" value="PaaI_thioesterase"/>
    <property type="match status" value="1"/>
</dbReference>
<evidence type="ECO:0000256" key="2">
    <source>
        <dbReference type="ARBA" id="ARBA00022801"/>
    </source>
</evidence>
<dbReference type="PANTHER" id="PTHR21660">
    <property type="entry name" value="THIOESTERASE SUPERFAMILY MEMBER-RELATED"/>
    <property type="match status" value="1"/>
</dbReference>
<evidence type="ECO:0000256" key="1">
    <source>
        <dbReference type="ARBA" id="ARBA00008324"/>
    </source>
</evidence>
<sequence length="136" mass="14619">MSIEAVDYDLGRAVFEGRPDKRFYNPFGSVQGGYAATLLDAACGGAVHTHLAIGQAYATLELKVSYQRRLVEASSPIRAEGRVLSVGRRIAFSEARLIDAQGQLCATASATIMVFHVPDNPPANIEATKEGSRHEV</sequence>
<proteinExistence type="inferred from homology"/>
<accession>A0ABQ6ART7</accession>
<dbReference type="InterPro" id="IPR003736">
    <property type="entry name" value="PAAI_dom"/>
</dbReference>
<dbReference type="InterPro" id="IPR006683">
    <property type="entry name" value="Thioestr_dom"/>
</dbReference>